<dbReference type="RefSeq" id="WP_255916514.1">
    <property type="nucleotide sequence ID" value="NZ_JANFQO010000028.1"/>
</dbReference>
<keyword evidence="9" id="KW-1185">Reference proteome</keyword>
<keyword evidence="2 4" id="KW-0472">Membrane</keyword>
<protein>
    <submittedName>
        <fullName evidence="8">OmpA family protein</fullName>
    </submittedName>
</protein>
<keyword evidence="6" id="KW-0732">Signal</keyword>
<dbReference type="Gene3D" id="3.30.1330.60">
    <property type="entry name" value="OmpA-like domain"/>
    <property type="match status" value="1"/>
</dbReference>
<dbReference type="PANTHER" id="PTHR30329:SF21">
    <property type="entry name" value="LIPOPROTEIN YIAD-RELATED"/>
    <property type="match status" value="1"/>
</dbReference>
<accession>A0ABT1QYH9</accession>
<dbReference type="InterPro" id="IPR050330">
    <property type="entry name" value="Bact_OuterMem_StrucFunc"/>
</dbReference>
<name>A0ABT1QYH9_9GAMM</name>
<evidence type="ECO:0000256" key="5">
    <source>
        <dbReference type="SAM" id="MobiDB-lite"/>
    </source>
</evidence>
<proteinExistence type="predicted"/>
<gene>
    <name evidence="8" type="ORF">NM961_21650</name>
</gene>
<evidence type="ECO:0000256" key="3">
    <source>
        <dbReference type="ARBA" id="ARBA00023237"/>
    </source>
</evidence>
<organism evidence="8 9">
    <name type="scientific">Tahibacter harae</name>
    <dbReference type="NCBI Taxonomy" id="2963937"/>
    <lineage>
        <taxon>Bacteria</taxon>
        <taxon>Pseudomonadati</taxon>
        <taxon>Pseudomonadota</taxon>
        <taxon>Gammaproteobacteria</taxon>
        <taxon>Lysobacterales</taxon>
        <taxon>Rhodanobacteraceae</taxon>
        <taxon>Tahibacter</taxon>
    </lineage>
</organism>
<keyword evidence="3" id="KW-0998">Cell outer membrane</keyword>
<evidence type="ECO:0000256" key="2">
    <source>
        <dbReference type="ARBA" id="ARBA00023136"/>
    </source>
</evidence>
<feature type="domain" description="OmpA-like" evidence="7">
    <location>
        <begin position="220"/>
        <end position="336"/>
    </location>
</feature>
<evidence type="ECO:0000313" key="8">
    <source>
        <dbReference type="EMBL" id="MCQ4167328.1"/>
    </source>
</evidence>
<dbReference type="EMBL" id="JANFQO010000028">
    <property type="protein sequence ID" value="MCQ4167328.1"/>
    <property type="molecule type" value="Genomic_DNA"/>
</dbReference>
<evidence type="ECO:0000259" key="7">
    <source>
        <dbReference type="PROSITE" id="PS51123"/>
    </source>
</evidence>
<dbReference type="SUPFAM" id="SSF103088">
    <property type="entry name" value="OmpA-like"/>
    <property type="match status" value="1"/>
</dbReference>
<evidence type="ECO:0000313" key="9">
    <source>
        <dbReference type="Proteomes" id="UP001165498"/>
    </source>
</evidence>
<dbReference type="InterPro" id="IPR006665">
    <property type="entry name" value="OmpA-like"/>
</dbReference>
<sequence>MNAFARAALALLMLSTAADAAVPGSDHALVGRYEGAELVGYSASEYDEVEVIHEPIGGSQRGPAVPGWLKLEGKVHLYYYKLPQGRSSLEVLRNYQASLEAKGFRSIFVCATADASCYVNIPGRSNANTAPYDFALALDAAPELPRLDGDFIRNYFDLNARYLLARRDGADGADGVVHASIAIAEDKDRGNLAIVRVIESKPLQQDRIRFIGADVMRRDIQNTGKVDLYGIQFDFDRATIRPESRPTLDEVARLLRDDPALQLTVAGHTDAQGDAAYNLDLSRRRAAAVVQALVRDYAVDSARLLARGAGAAEPLASNEDEAGRQKNRRVELARQR</sequence>
<evidence type="ECO:0000256" key="1">
    <source>
        <dbReference type="ARBA" id="ARBA00004442"/>
    </source>
</evidence>
<dbReference type="InterPro" id="IPR006664">
    <property type="entry name" value="OMP_bac"/>
</dbReference>
<comment type="caution">
    <text evidence="8">The sequence shown here is derived from an EMBL/GenBank/DDBJ whole genome shotgun (WGS) entry which is preliminary data.</text>
</comment>
<feature type="chain" id="PRO_5045248625" evidence="6">
    <location>
        <begin position="21"/>
        <end position="336"/>
    </location>
</feature>
<reference evidence="8" key="1">
    <citation type="submission" date="2022-07" db="EMBL/GenBank/DDBJ databases">
        <title>Tahibacter sp., a new gammaproteobacterium isolated from the silt sample collected at pig farm.</title>
        <authorList>
            <person name="Chen H."/>
        </authorList>
    </citation>
    <scope>NUCLEOTIDE SEQUENCE</scope>
    <source>
        <strain evidence="8">P2K</strain>
    </source>
</reference>
<dbReference type="CDD" id="cd07185">
    <property type="entry name" value="OmpA_C-like"/>
    <property type="match status" value="1"/>
</dbReference>
<dbReference type="Proteomes" id="UP001165498">
    <property type="component" value="Unassembled WGS sequence"/>
</dbReference>
<dbReference type="PANTHER" id="PTHR30329">
    <property type="entry name" value="STATOR ELEMENT OF FLAGELLAR MOTOR COMPLEX"/>
    <property type="match status" value="1"/>
</dbReference>
<feature type="region of interest" description="Disordered" evidence="5">
    <location>
        <begin position="310"/>
        <end position="336"/>
    </location>
</feature>
<feature type="signal peptide" evidence="6">
    <location>
        <begin position="1"/>
        <end position="20"/>
    </location>
</feature>
<dbReference type="Pfam" id="PF00691">
    <property type="entry name" value="OmpA"/>
    <property type="match status" value="1"/>
</dbReference>
<dbReference type="InterPro" id="IPR036737">
    <property type="entry name" value="OmpA-like_sf"/>
</dbReference>
<comment type="subcellular location">
    <subcellularLocation>
        <location evidence="1">Cell outer membrane</location>
    </subcellularLocation>
</comment>
<feature type="compositionally biased region" description="Basic and acidic residues" evidence="5">
    <location>
        <begin position="321"/>
        <end position="336"/>
    </location>
</feature>
<dbReference type="PRINTS" id="PR01021">
    <property type="entry name" value="OMPADOMAIN"/>
</dbReference>
<dbReference type="PROSITE" id="PS51123">
    <property type="entry name" value="OMPA_2"/>
    <property type="match status" value="1"/>
</dbReference>
<evidence type="ECO:0000256" key="6">
    <source>
        <dbReference type="SAM" id="SignalP"/>
    </source>
</evidence>
<evidence type="ECO:0000256" key="4">
    <source>
        <dbReference type="PROSITE-ProRule" id="PRU00473"/>
    </source>
</evidence>